<comment type="similarity">
    <text evidence="4">Belongs to the cyclic nucleotide phosphodiesterase class-III family.</text>
</comment>
<sequence length="295" mass="33063">MNSFRISHLSDLHLTAKDNAARSEPKLFGALTGMNANFRKIVASRAIQESDLVLVTGDVTDRGDIDTWKFFWDTVEKANIKDRVRVVPGNHDVCCLGARLPKTGKQYREEDMAKAHKGLLMGGQPTKFPWAYSPDPRVVVFGLNSNNLGNFTAATNAMGDIGYYQLKDLASLLYKHREVPVKIIAMHHSPNIPEEKTAIKRGQRPFSQLDRIGHQVPESQRRMLNLLCVTHKVRLLLHGHLHMSEDRRITGVRYIGAAASTAPQHSPKGPILQFPTYQVSTRTHRVFCNSALVPI</sequence>
<dbReference type="AlphaFoldDB" id="A0AAN2BZI9"/>
<dbReference type="Gene3D" id="3.60.21.10">
    <property type="match status" value="1"/>
</dbReference>
<dbReference type="GO" id="GO:0016787">
    <property type="term" value="F:hydrolase activity"/>
    <property type="evidence" value="ECO:0007669"/>
    <property type="project" value="UniProtKB-KW"/>
</dbReference>
<dbReference type="InterPro" id="IPR004843">
    <property type="entry name" value="Calcineurin-like_PHP"/>
</dbReference>
<evidence type="ECO:0000256" key="1">
    <source>
        <dbReference type="ARBA" id="ARBA00022723"/>
    </source>
</evidence>
<dbReference type="PANTHER" id="PTHR42988">
    <property type="entry name" value="PHOSPHOHYDROLASE"/>
    <property type="match status" value="1"/>
</dbReference>
<feature type="domain" description="Calcineurin-like phosphoesterase" evidence="5">
    <location>
        <begin position="4"/>
        <end position="243"/>
    </location>
</feature>
<evidence type="ECO:0000256" key="3">
    <source>
        <dbReference type="ARBA" id="ARBA00023004"/>
    </source>
</evidence>
<dbReference type="GO" id="GO:0046872">
    <property type="term" value="F:metal ion binding"/>
    <property type="evidence" value="ECO:0007669"/>
    <property type="project" value="UniProtKB-KW"/>
</dbReference>
<name>A0AAN2BZI9_9PROT</name>
<reference evidence="6 7" key="1">
    <citation type="journal article" date="2022" name="Int. J. Syst. Evol. Microbiol.">
        <title>&lt;i&gt;Sideroxyarcus emersonii&lt;/i&gt; gen. nov. sp. nov., a neutrophilic, microaerobic iron- and thiosulfate-oxidizing bacterium isolated from iron-rich wetland sediment.</title>
        <authorList>
            <person name="Kato S."/>
            <person name="Itoh T."/>
            <person name="Iino T."/>
            <person name="Ohkuma M."/>
        </authorList>
    </citation>
    <scope>NUCLEOTIDE SEQUENCE [LARGE SCALE GENOMIC DNA]</scope>
    <source>
        <strain evidence="6 7">MIZ01</strain>
    </source>
</reference>
<keyword evidence="1" id="KW-0479">Metal-binding</keyword>
<evidence type="ECO:0000313" key="7">
    <source>
        <dbReference type="Proteomes" id="UP001320326"/>
    </source>
</evidence>
<accession>A0AAN2BZI9</accession>
<dbReference type="EMBL" id="AP023423">
    <property type="protein sequence ID" value="BCK88131.1"/>
    <property type="molecule type" value="Genomic_DNA"/>
</dbReference>
<dbReference type="InterPro" id="IPR029052">
    <property type="entry name" value="Metallo-depent_PP-like"/>
</dbReference>
<dbReference type="Pfam" id="PF00149">
    <property type="entry name" value="Metallophos"/>
    <property type="match status" value="1"/>
</dbReference>
<gene>
    <name evidence="6" type="ORF">MIZ01_1932</name>
</gene>
<evidence type="ECO:0000256" key="2">
    <source>
        <dbReference type="ARBA" id="ARBA00022801"/>
    </source>
</evidence>
<dbReference type="SUPFAM" id="SSF56300">
    <property type="entry name" value="Metallo-dependent phosphatases"/>
    <property type="match status" value="1"/>
</dbReference>
<evidence type="ECO:0000256" key="4">
    <source>
        <dbReference type="ARBA" id="ARBA00025742"/>
    </source>
</evidence>
<evidence type="ECO:0000259" key="5">
    <source>
        <dbReference type="Pfam" id="PF00149"/>
    </source>
</evidence>
<keyword evidence="7" id="KW-1185">Reference proteome</keyword>
<dbReference type="RefSeq" id="WP_237246673.1">
    <property type="nucleotide sequence ID" value="NZ_AP023423.1"/>
</dbReference>
<dbReference type="KEGG" id="seme:MIZ01_1932"/>
<organism evidence="6 7">
    <name type="scientific">Sideroxyarcus emersonii</name>
    <dbReference type="NCBI Taxonomy" id="2764705"/>
    <lineage>
        <taxon>Bacteria</taxon>
        <taxon>Pseudomonadati</taxon>
        <taxon>Pseudomonadota</taxon>
        <taxon>Betaproteobacteria</taxon>
        <taxon>Nitrosomonadales</taxon>
        <taxon>Gallionellaceae</taxon>
        <taxon>Sideroxyarcus</taxon>
    </lineage>
</organism>
<dbReference type="PANTHER" id="PTHR42988:SF2">
    <property type="entry name" value="CYCLIC NUCLEOTIDE PHOSPHODIESTERASE CBUA0032-RELATED"/>
    <property type="match status" value="1"/>
</dbReference>
<protein>
    <submittedName>
        <fullName evidence="6">3',5'-cyclic adenosine monophosphate phosphodiesterase CpdA</fullName>
    </submittedName>
</protein>
<evidence type="ECO:0000313" key="6">
    <source>
        <dbReference type="EMBL" id="BCK88131.1"/>
    </source>
</evidence>
<dbReference type="Proteomes" id="UP001320326">
    <property type="component" value="Chromosome"/>
</dbReference>
<proteinExistence type="inferred from homology"/>
<keyword evidence="2" id="KW-0378">Hydrolase</keyword>
<dbReference type="InterPro" id="IPR050884">
    <property type="entry name" value="CNP_phosphodiesterase-III"/>
</dbReference>
<keyword evidence="3" id="KW-0408">Iron</keyword>